<feature type="chain" id="PRO_5045368509" description="Asl1-like glycosyl hydrolase catalytic domain-containing protein" evidence="1">
    <location>
        <begin position="17"/>
        <end position="891"/>
    </location>
</feature>
<evidence type="ECO:0000259" key="2">
    <source>
        <dbReference type="Pfam" id="PF11790"/>
    </source>
</evidence>
<evidence type="ECO:0000313" key="4">
    <source>
        <dbReference type="Proteomes" id="UP001204798"/>
    </source>
</evidence>
<dbReference type="InterPro" id="IPR017853">
    <property type="entry name" value="GH"/>
</dbReference>
<reference evidence="3 4" key="1">
    <citation type="submission" date="2022-08" db="EMBL/GenBank/DDBJ databases">
        <title>Bacterial and archaeal communities from various locations to study Microbial Dark Matter (Phase II).</title>
        <authorList>
            <person name="Stepanauskas R."/>
        </authorList>
    </citation>
    <scope>NUCLEOTIDE SEQUENCE [LARGE SCALE GENOMIC DNA]</scope>
    <source>
        <strain evidence="3 4">PD1</strain>
    </source>
</reference>
<dbReference type="Gene3D" id="3.20.20.80">
    <property type="entry name" value="Glycosidases"/>
    <property type="match status" value="1"/>
</dbReference>
<dbReference type="Pfam" id="PF11790">
    <property type="entry name" value="Glyco_hydro_cc"/>
    <property type="match status" value="1"/>
</dbReference>
<keyword evidence="1" id="KW-0732">Signal</keyword>
<dbReference type="InterPro" id="IPR051923">
    <property type="entry name" value="Glycosyl_Hydrolase_39"/>
</dbReference>
<protein>
    <recommendedName>
        <fullName evidence="2">Asl1-like glycosyl hydrolase catalytic domain-containing protein</fullName>
    </recommendedName>
</protein>
<dbReference type="SUPFAM" id="SSF51445">
    <property type="entry name" value="(Trans)glycosidases"/>
    <property type="match status" value="1"/>
</dbReference>
<dbReference type="RefSeq" id="WP_259099092.1">
    <property type="nucleotide sequence ID" value="NZ_CP130454.1"/>
</dbReference>
<organism evidence="3 4">
    <name type="scientific">Candidatus Fervidibacter sacchari</name>
    <dbReference type="NCBI Taxonomy" id="1448929"/>
    <lineage>
        <taxon>Bacteria</taxon>
        <taxon>Candidatus Fervidibacterota</taxon>
        <taxon>Candidatus Fervidibacter</taxon>
    </lineage>
</organism>
<dbReference type="SUPFAM" id="SSF49785">
    <property type="entry name" value="Galactose-binding domain-like"/>
    <property type="match status" value="2"/>
</dbReference>
<comment type="caution">
    <text evidence="3">The sequence shown here is derived from an EMBL/GenBank/DDBJ whole genome shotgun (WGS) entry which is preliminary data.</text>
</comment>
<keyword evidence="4" id="KW-1185">Reference proteome</keyword>
<name>A0ABT2EQY9_9BACT</name>
<gene>
    <name evidence="3" type="ORF">M2350_002760</name>
</gene>
<dbReference type="PANTHER" id="PTHR12631">
    <property type="entry name" value="ALPHA-L-IDURONIDASE"/>
    <property type="match status" value="1"/>
</dbReference>
<evidence type="ECO:0000313" key="3">
    <source>
        <dbReference type="EMBL" id="MCS3920331.1"/>
    </source>
</evidence>
<dbReference type="InterPro" id="IPR008979">
    <property type="entry name" value="Galactose-bd-like_sf"/>
</dbReference>
<evidence type="ECO:0000256" key="1">
    <source>
        <dbReference type="SAM" id="SignalP"/>
    </source>
</evidence>
<feature type="signal peptide" evidence="1">
    <location>
        <begin position="1"/>
        <end position="16"/>
    </location>
</feature>
<proteinExistence type="predicted"/>
<dbReference type="InterPro" id="IPR024655">
    <property type="entry name" value="Asl1_glyco_hydro_catalytic"/>
</dbReference>
<dbReference type="Proteomes" id="UP001204798">
    <property type="component" value="Unassembled WGS sequence"/>
</dbReference>
<dbReference type="EMBL" id="JANUCP010000005">
    <property type="protein sequence ID" value="MCS3920331.1"/>
    <property type="molecule type" value="Genomic_DNA"/>
</dbReference>
<dbReference type="Gene3D" id="2.60.120.260">
    <property type="entry name" value="Galactose-binding domain-like"/>
    <property type="match status" value="2"/>
</dbReference>
<dbReference type="PANTHER" id="PTHR12631:SF10">
    <property type="entry name" value="BETA-XYLOSIDASE-LIKE PROTEIN-RELATED"/>
    <property type="match status" value="1"/>
</dbReference>
<feature type="domain" description="Asl1-like glycosyl hydrolase catalytic" evidence="2">
    <location>
        <begin position="668"/>
        <end position="730"/>
    </location>
</feature>
<accession>A0ABT2EQY9</accession>
<sequence>MLRLALALLVCSFAMAQTNLVPNGDFERDENGDGVPDFWTTAGAPHVKQQLVRDVGRDGKGFSGKLVCSEFGNGTPASHAMICQGRTIGVQRGRWYRLSFGAKGEGIKTGIVGVALVNTRIWNDVGLRDFFTPTIQWQRHEFFFQATSDLPAKESRLQIWFTSTGTLWLDDVELVEMPDFKPRRLPQIPTDGVVNFLPNSSFECGTAGWGSYAPDLRWWMGNVFQLVGKLDDKTSVHGKFSLKVSLSEPNLPTFYFDWFDPVRQPVRSLITAHHGWIAVNRGQPYTFSAFMKSDRPNVVGVLFVRQSDGRSLSRNFTLTTDWHRHSFTFTPQADFIWVGAGLDLNASKMSAATVWLDALQLERGSQASEYKPRLPVEVMASTDAMGNIFVVEGERPTLPVKLYAFADGTRDTGQGTREVTATISVRDFFDDEVLRQTVRLTVPVGGGIVRTVNLPVGKFGFYRVQVTTSERANFCLPIRCAIIKPYRAKDSRWGMNHAYPWQFLLRLAHRAGILWWRDWSVKWRTVQPKPDANFNFGETDFQIERVVKEGGNCLVLFPFPSAEWSSSGDPAQIEKVQPIPWRRPVMLIACKPKDEQAFERYIAESVRHYRNRVTAYHIFNEPLYTFYSLPASLGHTLDDYLRLLRIAYKAIKSEQPNAIVVGGIGIWADNRWTREFVEAGGLQFVDVLDLHLYSGESPEGLCEPLRKLWERMKERNEAKPIWLTELGCYADDDPPIEPLRNFFGDAAMRSAFHLSERRASEWLVKFATLFFANGGEKIFLHAGTCGEINGVDTGSVFFEYGGAPRKMFTAVAAMANLIPPEAKFEQSEKLSNGVTAYWFRVVKRRVGVAWSTDGKVHQIALPSGISALDIMGNPIEGGRVFVGETPIYLTQ</sequence>